<keyword evidence="4" id="KW-0547">Nucleotide-binding</keyword>
<keyword evidence="1" id="KW-0808">Transferase</keyword>
<dbReference type="InterPro" id="IPR003594">
    <property type="entry name" value="HATPase_dom"/>
</dbReference>
<dbReference type="RefSeq" id="WP_282698882.1">
    <property type="nucleotide sequence ID" value="NZ_JAAGKO020000021.1"/>
</dbReference>
<dbReference type="CDD" id="cd16936">
    <property type="entry name" value="HATPase_RsbW-like"/>
    <property type="match status" value="1"/>
</dbReference>
<keyword evidence="1" id="KW-0723">Serine/threonine-protein kinase</keyword>
<keyword evidence="5" id="KW-1185">Reference proteome</keyword>
<dbReference type="GO" id="GO:0005524">
    <property type="term" value="F:ATP binding"/>
    <property type="evidence" value="ECO:0007669"/>
    <property type="project" value="UniProtKB-KW"/>
</dbReference>
<evidence type="ECO:0000256" key="1">
    <source>
        <dbReference type="ARBA" id="ARBA00022527"/>
    </source>
</evidence>
<evidence type="ECO:0000313" key="4">
    <source>
        <dbReference type="EMBL" id="MDI5971712.1"/>
    </source>
</evidence>
<dbReference type="GO" id="GO:0004674">
    <property type="term" value="F:protein serine/threonine kinase activity"/>
    <property type="evidence" value="ECO:0007669"/>
    <property type="project" value="UniProtKB-KW"/>
</dbReference>
<organism evidence="4">
    <name type="scientific">Streptantibioticus silvisoli</name>
    <dbReference type="NCBI Taxonomy" id="2705255"/>
    <lineage>
        <taxon>Bacteria</taxon>
        <taxon>Bacillati</taxon>
        <taxon>Actinomycetota</taxon>
        <taxon>Actinomycetes</taxon>
        <taxon>Kitasatosporales</taxon>
        <taxon>Streptomycetaceae</taxon>
        <taxon>Streptantibioticus</taxon>
    </lineage>
</organism>
<dbReference type="AlphaFoldDB" id="A0AA90KA69"/>
<gene>
    <name evidence="3" type="ORF">POF43_016090</name>
    <name evidence="4" type="ORF">POF50_020660</name>
</gene>
<dbReference type="EMBL" id="JAAGKO020000021">
    <property type="protein sequence ID" value="MDI5964222.1"/>
    <property type="molecule type" value="Genomic_DNA"/>
</dbReference>
<keyword evidence="1" id="KW-0418">Kinase</keyword>
<dbReference type="EMBL" id="JABXJJ020000025">
    <property type="protein sequence ID" value="MDI5971712.1"/>
    <property type="molecule type" value="Genomic_DNA"/>
</dbReference>
<dbReference type="PANTHER" id="PTHR35526:SF3">
    <property type="entry name" value="ANTI-SIGMA-F FACTOR RSBW"/>
    <property type="match status" value="1"/>
</dbReference>
<proteinExistence type="predicted"/>
<dbReference type="Pfam" id="PF13581">
    <property type="entry name" value="HATPase_c_2"/>
    <property type="match status" value="1"/>
</dbReference>
<feature type="domain" description="Histidine kinase/HSP90-like ATPase" evidence="2">
    <location>
        <begin position="29"/>
        <end position="141"/>
    </location>
</feature>
<dbReference type="Proteomes" id="UP001156398">
    <property type="component" value="Unassembled WGS sequence"/>
</dbReference>
<keyword evidence="4" id="KW-0067">ATP-binding</keyword>
<sequence length="148" mass="16181">MDRRPEARPVRGAAETTVTRELRRRLRHADLSAVAEARGLLRRRLADWGVPDLRDTAELLLSEVVTNALVHTGGGALLTATLLTQGQRTRLRVEVQDDAPHRPYPRPASDDASGGRGLLIVRALADAWGVRPQPVGKSVWFELTGDPG</sequence>
<comment type="caution">
    <text evidence="4">The sequence shown here is derived from an EMBL/GenBank/DDBJ whole genome shotgun (WGS) entry which is preliminary data.</text>
</comment>
<dbReference type="Gene3D" id="3.30.565.10">
    <property type="entry name" value="Histidine kinase-like ATPase, C-terminal domain"/>
    <property type="match status" value="1"/>
</dbReference>
<accession>A0AA90KA69</accession>
<evidence type="ECO:0000259" key="2">
    <source>
        <dbReference type="Pfam" id="PF13581"/>
    </source>
</evidence>
<protein>
    <submittedName>
        <fullName evidence="4">ATP-binding protein</fullName>
    </submittedName>
</protein>
<dbReference type="SUPFAM" id="SSF55874">
    <property type="entry name" value="ATPase domain of HSP90 chaperone/DNA topoisomerase II/histidine kinase"/>
    <property type="match status" value="1"/>
</dbReference>
<evidence type="ECO:0000313" key="5">
    <source>
        <dbReference type="Proteomes" id="UP001156398"/>
    </source>
</evidence>
<dbReference type="PANTHER" id="PTHR35526">
    <property type="entry name" value="ANTI-SIGMA-F FACTOR RSBW-RELATED"/>
    <property type="match status" value="1"/>
</dbReference>
<dbReference type="InterPro" id="IPR036890">
    <property type="entry name" value="HATPase_C_sf"/>
</dbReference>
<evidence type="ECO:0000313" key="3">
    <source>
        <dbReference type="EMBL" id="MDI5964222.1"/>
    </source>
</evidence>
<dbReference type="InterPro" id="IPR050267">
    <property type="entry name" value="Anti-sigma-factor_SerPK"/>
</dbReference>
<name>A0AA90KA69_9ACTN</name>
<reference evidence="4 5" key="1">
    <citation type="submission" date="2023-05" db="EMBL/GenBank/DDBJ databases">
        <title>Streptantibioticus silvisoli sp. nov., acidotolerant actinomycetes 1 from pine litter.</title>
        <authorList>
            <person name="Swiecimska M."/>
            <person name="Golinska P."/>
            <person name="Sangal V."/>
            <person name="Wachnowicz B."/>
            <person name="Goodfellow M."/>
        </authorList>
    </citation>
    <scope>NUCLEOTIDE SEQUENCE</scope>
    <source>
        <strain evidence="4">SL13</strain>
        <strain evidence="3 5">SL54</strain>
    </source>
</reference>